<protein>
    <recommendedName>
        <fullName evidence="2">DUF6534 domain-containing protein</fullName>
    </recommendedName>
</protein>
<feature type="transmembrane region" description="Helical" evidence="1">
    <location>
        <begin position="158"/>
        <end position="180"/>
    </location>
</feature>
<dbReference type="Proteomes" id="UP001219525">
    <property type="component" value="Unassembled WGS sequence"/>
</dbReference>
<keyword evidence="1" id="KW-1133">Transmembrane helix</keyword>
<dbReference type="Pfam" id="PF20152">
    <property type="entry name" value="DUF6534"/>
    <property type="match status" value="1"/>
</dbReference>
<evidence type="ECO:0000313" key="4">
    <source>
        <dbReference type="Proteomes" id="UP001219525"/>
    </source>
</evidence>
<evidence type="ECO:0000313" key="3">
    <source>
        <dbReference type="EMBL" id="KAJ7195336.1"/>
    </source>
</evidence>
<feature type="transmembrane region" description="Helical" evidence="1">
    <location>
        <begin position="12"/>
        <end position="35"/>
    </location>
</feature>
<dbReference type="AlphaFoldDB" id="A0AAD6Y7W4"/>
<feature type="transmembrane region" description="Helical" evidence="1">
    <location>
        <begin position="118"/>
        <end position="138"/>
    </location>
</feature>
<dbReference type="EMBL" id="JARJCW010000091">
    <property type="protein sequence ID" value="KAJ7195336.1"/>
    <property type="molecule type" value="Genomic_DNA"/>
</dbReference>
<organism evidence="3 4">
    <name type="scientific">Mycena pura</name>
    <dbReference type="NCBI Taxonomy" id="153505"/>
    <lineage>
        <taxon>Eukaryota</taxon>
        <taxon>Fungi</taxon>
        <taxon>Dikarya</taxon>
        <taxon>Basidiomycota</taxon>
        <taxon>Agaricomycotina</taxon>
        <taxon>Agaricomycetes</taxon>
        <taxon>Agaricomycetidae</taxon>
        <taxon>Agaricales</taxon>
        <taxon>Marasmiineae</taxon>
        <taxon>Mycenaceae</taxon>
        <taxon>Mycena</taxon>
    </lineage>
</organism>
<comment type="caution">
    <text evidence="3">The sequence shown here is derived from an EMBL/GenBank/DDBJ whole genome shotgun (WGS) entry which is preliminary data.</text>
</comment>
<feature type="transmembrane region" description="Helical" evidence="1">
    <location>
        <begin position="47"/>
        <end position="70"/>
    </location>
</feature>
<reference evidence="3" key="1">
    <citation type="submission" date="2023-03" db="EMBL/GenBank/DDBJ databases">
        <title>Massive genome expansion in bonnet fungi (Mycena s.s.) driven by repeated elements and novel gene families across ecological guilds.</title>
        <authorList>
            <consortium name="Lawrence Berkeley National Laboratory"/>
            <person name="Harder C.B."/>
            <person name="Miyauchi S."/>
            <person name="Viragh M."/>
            <person name="Kuo A."/>
            <person name="Thoen E."/>
            <person name="Andreopoulos B."/>
            <person name="Lu D."/>
            <person name="Skrede I."/>
            <person name="Drula E."/>
            <person name="Henrissat B."/>
            <person name="Morin E."/>
            <person name="Kohler A."/>
            <person name="Barry K."/>
            <person name="LaButti K."/>
            <person name="Morin E."/>
            <person name="Salamov A."/>
            <person name="Lipzen A."/>
            <person name="Mereny Z."/>
            <person name="Hegedus B."/>
            <person name="Baldrian P."/>
            <person name="Stursova M."/>
            <person name="Weitz H."/>
            <person name="Taylor A."/>
            <person name="Grigoriev I.V."/>
            <person name="Nagy L.G."/>
            <person name="Martin F."/>
            <person name="Kauserud H."/>
        </authorList>
    </citation>
    <scope>NUCLEOTIDE SEQUENCE</scope>
    <source>
        <strain evidence="3">9144</strain>
    </source>
</reference>
<dbReference type="InterPro" id="IPR045339">
    <property type="entry name" value="DUF6534"/>
</dbReference>
<keyword evidence="4" id="KW-1185">Reference proteome</keyword>
<evidence type="ECO:0000259" key="2">
    <source>
        <dbReference type="Pfam" id="PF20152"/>
    </source>
</evidence>
<feature type="transmembrane region" description="Helical" evidence="1">
    <location>
        <begin position="90"/>
        <end position="111"/>
    </location>
</feature>
<keyword evidence="1" id="KW-0472">Membrane</keyword>
<accession>A0AAD6Y7W4</accession>
<proteinExistence type="predicted"/>
<evidence type="ECO:0000256" key="1">
    <source>
        <dbReference type="SAM" id="Phobius"/>
    </source>
</evidence>
<dbReference type="PANTHER" id="PTHR40465:SF1">
    <property type="entry name" value="DUF6534 DOMAIN-CONTAINING PROTEIN"/>
    <property type="match status" value="1"/>
</dbReference>
<sequence length="313" mass="33823">MPGVDIAPSFGSLLIGTFFAIFFQGMLTVQAYVYYESFPHDSLKLKSLVALVWTLDLAHLILICNGMYIALVTNWGDVETLGTTIESFNIHILFIGVAAILCQGFFIYRVYVFSKKNWLLSGLLSLAAVANLGLAIWLTVRLTRDRSVAVFDTIGPTAIPMFSIGAGLDVAIAILMVYYLQQGRTGFARTDFVVTKIIQYAVSTSVATSLLALGSVIAYAVNPNAFDYIAMHFSLGRMYTNALLATLNSRRELRSRLGAPGTNSSTAAPNARTHGLPVFAVGQSMTALGTSEYPMGNLATGNSTMDDAKKDLP</sequence>
<dbReference type="PANTHER" id="PTHR40465">
    <property type="entry name" value="CHROMOSOME 1, WHOLE GENOME SHOTGUN SEQUENCE"/>
    <property type="match status" value="1"/>
</dbReference>
<gene>
    <name evidence="3" type="ORF">GGX14DRAFT_575651</name>
</gene>
<feature type="transmembrane region" description="Helical" evidence="1">
    <location>
        <begin position="200"/>
        <end position="222"/>
    </location>
</feature>
<feature type="domain" description="DUF6534" evidence="2">
    <location>
        <begin position="166"/>
        <end position="251"/>
    </location>
</feature>
<name>A0AAD6Y7W4_9AGAR</name>
<keyword evidence="1" id="KW-0812">Transmembrane</keyword>